<organism evidence="4 5">
    <name type="scientific">Cuneatibacter caecimuris</name>
    <dbReference type="NCBI Taxonomy" id="1796618"/>
    <lineage>
        <taxon>Bacteria</taxon>
        <taxon>Bacillati</taxon>
        <taxon>Bacillota</taxon>
        <taxon>Clostridia</taxon>
        <taxon>Lachnospirales</taxon>
        <taxon>Lachnospiraceae</taxon>
        <taxon>Cuneatibacter</taxon>
    </lineage>
</organism>
<feature type="chain" id="PRO_5038618888" evidence="2">
    <location>
        <begin position="22"/>
        <end position="576"/>
    </location>
</feature>
<dbReference type="EMBL" id="SGXF01000003">
    <property type="protein sequence ID" value="RZT00516.1"/>
    <property type="molecule type" value="Genomic_DNA"/>
</dbReference>
<dbReference type="InterPro" id="IPR000169">
    <property type="entry name" value="Pept_cys_AS"/>
</dbReference>
<keyword evidence="2" id="KW-0732">Signal</keyword>
<dbReference type="AlphaFoldDB" id="A0A4Q7PJ92"/>
<sequence length="576" mass="64020">MRHRRFYICLALLVVISSAICLHTGYKAQAVSKGYGEAVYADGWPKLIAAGINGSPIYLEVDGKPVDTGDMKLYMNEDRTLMLPESILRRVFRVSSRYYDGQRLVIEKNTTVLELYKDAFMMKVNGMEQPLETPMLELNGELYVPSDVFEEYLEYEVNWSKADSMLSMVNRQPDARSLPVSYDYRKEGRAATVRDQGDLGTCWAFAALNALQTSLMPEQQLLFSADHMSLQSGFSITQDDGGDYAMSLAYLAAWKGPVLEEEDPYGDGTSPAGLSPVAHVQEAQMLPRKDYEKIKEAVFLYGGVQTSIHMSLSGPSGSSDHYNADTAAYCYIGTEKINHDVVIVGWDDNYSRENFHNQPESDGAFLCMNSWGDSFGQGGYFYISYDDTYIGIYNTVYTRVDGTDNYDHIYQADPCGAVGQMGFNDETAYFAAAYQTGGTETLDAVGFYATDANTTYEIYLVRQFGSSEDLHLNQKLASGTFANAGYYTVDLDPVLLDAGERFAVIIKITTPGAVYPVAIEFAKDEKTASVTLDDGETYASMSGENWQRLEETQSCNACLKVYTSDAQPSRTAQERE</sequence>
<dbReference type="PANTHER" id="PTHR12411">
    <property type="entry name" value="CYSTEINE PROTEASE FAMILY C1-RELATED"/>
    <property type="match status" value="1"/>
</dbReference>
<reference evidence="4 5" key="1">
    <citation type="submission" date="2019-02" db="EMBL/GenBank/DDBJ databases">
        <title>Genomic Encyclopedia of Type Strains, Phase IV (KMG-IV): sequencing the most valuable type-strain genomes for metagenomic binning, comparative biology and taxonomic classification.</title>
        <authorList>
            <person name="Goeker M."/>
        </authorList>
    </citation>
    <scope>NUCLEOTIDE SEQUENCE [LARGE SCALE GENOMIC DNA]</scope>
    <source>
        <strain evidence="4 5">DSM 29486</strain>
    </source>
</reference>
<dbReference type="CDD" id="cd02619">
    <property type="entry name" value="Peptidase_C1"/>
    <property type="match status" value="1"/>
</dbReference>
<dbReference type="Pfam" id="PF18560">
    <property type="entry name" value="Lectin_like"/>
    <property type="match status" value="1"/>
</dbReference>
<dbReference type="Pfam" id="PF07833">
    <property type="entry name" value="Cu_amine_oxidN1"/>
    <property type="match status" value="1"/>
</dbReference>
<comment type="caution">
    <text evidence="4">The sequence shown here is derived from an EMBL/GenBank/DDBJ whole genome shotgun (WGS) entry which is preliminary data.</text>
</comment>
<dbReference type="Proteomes" id="UP000292927">
    <property type="component" value="Unassembled WGS sequence"/>
</dbReference>
<dbReference type="Gene3D" id="3.90.70.10">
    <property type="entry name" value="Cysteine proteinases"/>
    <property type="match status" value="1"/>
</dbReference>
<accession>A0A4Q7PJ92</accession>
<protein>
    <submittedName>
        <fullName evidence="4">C1A family cysteine protease</fullName>
    </submittedName>
</protein>
<evidence type="ECO:0000313" key="5">
    <source>
        <dbReference type="Proteomes" id="UP000292927"/>
    </source>
</evidence>
<dbReference type="InterPro" id="IPR013128">
    <property type="entry name" value="Peptidase_C1A"/>
</dbReference>
<dbReference type="InterPro" id="IPR000668">
    <property type="entry name" value="Peptidase_C1A_C"/>
</dbReference>
<evidence type="ECO:0000256" key="1">
    <source>
        <dbReference type="ARBA" id="ARBA00008455"/>
    </source>
</evidence>
<dbReference type="InterPro" id="IPR038765">
    <property type="entry name" value="Papain-like_cys_pep_sf"/>
</dbReference>
<keyword evidence="4" id="KW-0378">Hydrolase</keyword>
<evidence type="ECO:0000313" key="4">
    <source>
        <dbReference type="EMBL" id="RZT00516.1"/>
    </source>
</evidence>
<feature type="signal peptide" evidence="2">
    <location>
        <begin position="1"/>
        <end position="21"/>
    </location>
</feature>
<proteinExistence type="inferred from homology"/>
<dbReference type="GO" id="GO:0008234">
    <property type="term" value="F:cysteine-type peptidase activity"/>
    <property type="evidence" value="ECO:0007669"/>
    <property type="project" value="InterPro"/>
</dbReference>
<dbReference type="RefSeq" id="WP_130435127.1">
    <property type="nucleotide sequence ID" value="NZ_SGXF01000003.1"/>
</dbReference>
<gene>
    <name evidence="4" type="ORF">EV209_1830</name>
</gene>
<dbReference type="SUPFAM" id="SSF54001">
    <property type="entry name" value="Cysteine proteinases"/>
    <property type="match status" value="1"/>
</dbReference>
<keyword evidence="4" id="KW-0645">Protease</keyword>
<dbReference type="OrthoDB" id="3648721at2"/>
<evidence type="ECO:0000256" key="2">
    <source>
        <dbReference type="SAM" id="SignalP"/>
    </source>
</evidence>
<feature type="domain" description="Peptidase C1A papain C-terminal" evidence="3">
    <location>
        <begin position="178"/>
        <end position="400"/>
    </location>
</feature>
<dbReference type="SMART" id="SM00645">
    <property type="entry name" value="Pept_C1"/>
    <property type="match status" value="1"/>
</dbReference>
<name>A0A4Q7PJ92_9FIRM</name>
<comment type="similarity">
    <text evidence="1">Belongs to the peptidase C1 family.</text>
</comment>
<dbReference type="InterPro" id="IPR036582">
    <property type="entry name" value="Mao_N_sf"/>
</dbReference>
<dbReference type="Pfam" id="PF00112">
    <property type="entry name" value="Peptidase_C1"/>
    <property type="match status" value="1"/>
</dbReference>
<keyword evidence="5" id="KW-1185">Reference proteome</keyword>
<dbReference type="GO" id="GO:0006508">
    <property type="term" value="P:proteolysis"/>
    <property type="evidence" value="ECO:0007669"/>
    <property type="project" value="UniProtKB-KW"/>
</dbReference>
<dbReference type="InterPro" id="IPR012854">
    <property type="entry name" value="Cu_amine_oxidase-like_N"/>
</dbReference>
<dbReference type="InterPro" id="IPR040528">
    <property type="entry name" value="Lectin-like"/>
</dbReference>
<evidence type="ECO:0000259" key="3">
    <source>
        <dbReference type="SMART" id="SM00645"/>
    </source>
</evidence>
<dbReference type="SUPFAM" id="SSF55383">
    <property type="entry name" value="Copper amine oxidase, domain N"/>
    <property type="match status" value="1"/>
</dbReference>
<dbReference type="PROSITE" id="PS00139">
    <property type="entry name" value="THIOL_PROTEASE_CYS"/>
    <property type="match status" value="1"/>
</dbReference>